<dbReference type="InterPro" id="IPR006439">
    <property type="entry name" value="HAD-SF_hydro_IA"/>
</dbReference>
<dbReference type="Proteomes" id="UP000281915">
    <property type="component" value="Unassembled WGS sequence"/>
</dbReference>
<dbReference type="Pfam" id="PF13419">
    <property type="entry name" value="HAD_2"/>
    <property type="match status" value="1"/>
</dbReference>
<dbReference type="SFLD" id="SFLDS00003">
    <property type="entry name" value="Haloacid_Dehalogenase"/>
    <property type="match status" value="1"/>
</dbReference>
<dbReference type="PANTHER" id="PTHR43434">
    <property type="entry name" value="PHOSPHOGLYCOLATE PHOSPHATASE"/>
    <property type="match status" value="1"/>
</dbReference>
<dbReference type="NCBIfam" id="TIGR01549">
    <property type="entry name" value="HAD-SF-IA-v1"/>
    <property type="match status" value="1"/>
</dbReference>
<dbReference type="SFLD" id="SFLDG01129">
    <property type="entry name" value="C1.5:_HAD__Beta-PGM__Phosphata"/>
    <property type="match status" value="1"/>
</dbReference>
<dbReference type="Gene3D" id="1.10.150.730">
    <property type="match status" value="1"/>
</dbReference>
<name>A0A3M8D070_9BACL</name>
<protein>
    <submittedName>
        <fullName evidence="1">HAD family hydrolase</fullName>
    </submittedName>
</protein>
<dbReference type="PANTHER" id="PTHR43434:SF1">
    <property type="entry name" value="PHOSPHOGLYCOLATE PHOSPHATASE"/>
    <property type="match status" value="1"/>
</dbReference>
<proteinExistence type="predicted"/>
<dbReference type="EMBL" id="RHHT01000015">
    <property type="protein sequence ID" value="RNB80971.1"/>
    <property type="molecule type" value="Genomic_DNA"/>
</dbReference>
<sequence length="213" mass="23875">MLKERKAIIFDMDNTLLQSRINFPGMKTAVFQLLVKHQMIHPNLDYTRHSASQLIDLGRNSGRITEEIEASIWDTIVAYETEGMIGASLEEGAKDVLDALRHHYTLTILTNNARSAALQALQDTGIIPFFDLIAGREQMTELKPSPSGIHYILDKYPNIPAEEWIMVGDSWIDGKAAQDGGIGFIAYQSEPAEMESHGVTPLAYVQRLEELLY</sequence>
<dbReference type="GO" id="GO:0008967">
    <property type="term" value="F:phosphoglycolate phosphatase activity"/>
    <property type="evidence" value="ECO:0007669"/>
    <property type="project" value="TreeGrafter"/>
</dbReference>
<dbReference type="InterPro" id="IPR036412">
    <property type="entry name" value="HAD-like_sf"/>
</dbReference>
<reference evidence="1 2" key="1">
    <citation type="submission" date="2018-10" db="EMBL/GenBank/DDBJ databases">
        <title>Phylogenomics of Brevibacillus.</title>
        <authorList>
            <person name="Dunlap C."/>
        </authorList>
    </citation>
    <scope>NUCLEOTIDE SEQUENCE [LARGE SCALE GENOMIC DNA]</scope>
    <source>
        <strain evidence="1 2">JCM 15085</strain>
    </source>
</reference>
<dbReference type="GO" id="GO:0006281">
    <property type="term" value="P:DNA repair"/>
    <property type="evidence" value="ECO:0007669"/>
    <property type="project" value="TreeGrafter"/>
</dbReference>
<dbReference type="SUPFAM" id="SSF56784">
    <property type="entry name" value="HAD-like"/>
    <property type="match status" value="1"/>
</dbReference>
<organism evidence="1 2">
    <name type="scientific">Brevibacillus panacihumi</name>
    <dbReference type="NCBI Taxonomy" id="497735"/>
    <lineage>
        <taxon>Bacteria</taxon>
        <taxon>Bacillati</taxon>
        <taxon>Bacillota</taxon>
        <taxon>Bacilli</taxon>
        <taxon>Bacillales</taxon>
        <taxon>Paenibacillaceae</taxon>
        <taxon>Brevibacillus</taxon>
    </lineage>
</organism>
<dbReference type="InterPro" id="IPR050155">
    <property type="entry name" value="HAD-like_hydrolase_sf"/>
</dbReference>
<dbReference type="AlphaFoldDB" id="A0A3M8D070"/>
<gene>
    <name evidence="1" type="ORF">EDM58_08060</name>
</gene>
<dbReference type="Gene3D" id="3.40.50.1000">
    <property type="entry name" value="HAD superfamily/HAD-like"/>
    <property type="match status" value="1"/>
</dbReference>
<evidence type="ECO:0000313" key="2">
    <source>
        <dbReference type="Proteomes" id="UP000281915"/>
    </source>
</evidence>
<accession>A0A3M8D070</accession>
<dbReference type="InterPro" id="IPR023214">
    <property type="entry name" value="HAD_sf"/>
</dbReference>
<evidence type="ECO:0000313" key="1">
    <source>
        <dbReference type="EMBL" id="RNB80971.1"/>
    </source>
</evidence>
<keyword evidence="1" id="KW-0378">Hydrolase</keyword>
<dbReference type="InterPro" id="IPR041492">
    <property type="entry name" value="HAD_2"/>
</dbReference>
<comment type="caution">
    <text evidence="1">The sequence shown here is derived from an EMBL/GenBank/DDBJ whole genome shotgun (WGS) entry which is preliminary data.</text>
</comment>